<comment type="caution">
    <text evidence="7">The sequence shown here is derived from an EMBL/GenBank/DDBJ whole genome shotgun (WGS) entry which is preliminary data.</text>
</comment>
<dbReference type="GO" id="GO:0009279">
    <property type="term" value="C:cell outer membrane"/>
    <property type="evidence" value="ECO:0007669"/>
    <property type="project" value="TreeGrafter"/>
</dbReference>
<evidence type="ECO:0000256" key="4">
    <source>
        <dbReference type="HAMAP-Rule" id="MF_02071"/>
    </source>
</evidence>
<dbReference type="SUPFAM" id="SSF50685">
    <property type="entry name" value="Barwin-like endoglucanases"/>
    <property type="match status" value="1"/>
</dbReference>
<evidence type="ECO:0000256" key="1">
    <source>
        <dbReference type="ARBA" id="ARBA00022729"/>
    </source>
</evidence>
<keyword evidence="8" id="KW-1185">Reference proteome</keyword>
<dbReference type="Proteomes" id="UP001138768">
    <property type="component" value="Unassembled WGS sequence"/>
</dbReference>
<dbReference type="Gene3D" id="2.40.40.10">
    <property type="entry name" value="RlpA-like domain"/>
    <property type="match status" value="1"/>
</dbReference>
<dbReference type="GO" id="GO:0000270">
    <property type="term" value="P:peptidoglycan metabolic process"/>
    <property type="evidence" value="ECO:0007669"/>
    <property type="project" value="UniProtKB-UniRule"/>
</dbReference>
<comment type="function">
    <text evidence="4">Lytic transglycosylase with a strong preference for naked glycan strands that lack stem peptides.</text>
</comment>
<evidence type="ECO:0000313" key="8">
    <source>
        <dbReference type="Proteomes" id="UP001138768"/>
    </source>
</evidence>
<dbReference type="PANTHER" id="PTHR34183:SF1">
    <property type="entry name" value="ENDOLYTIC PEPTIDOGLYCAN TRANSGLYCOSYLASE RLPA"/>
    <property type="match status" value="1"/>
</dbReference>
<evidence type="ECO:0000256" key="2">
    <source>
        <dbReference type="ARBA" id="ARBA00023239"/>
    </source>
</evidence>
<dbReference type="GO" id="GO:0008932">
    <property type="term" value="F:lytic endotransglycosylase activity"/>
    <property type="evidence" value="ECO:0007669"/>
    <property type="project" value="UniProtKB-UniRule"/>
</dbReference>
<dbReference type="Pfam" id="PF03330">
    <property type="entry name" value="DPBB_1"/>
    <property type="match status" value="1"/>
</dbReference>
<evidence type="ECO:0000313" key="7">
    <source>
        <dbReference type="EMBL" id="MBK1617179.1"/>
    </source>
</evidence>
<name>A0A9X0W5G5_9GAMM</name>
<dbReference type="AlphaFoldDB" id="A0A9X0W5G5"/>
<dbReference type="EMBL" id="NRRY01000002">
    <property type="protein sequence ID" value="MBK1617179.1"/>
    <property type="molecule type" value="Genomic_DNA"/>
</dbReference>
<dbReference type="Gene3D" id="3.30.70.1070">
    <property type="entry name" value="Sporulation related repeat"/>
    <property type="match status" value="1"/>
</dbReference>
<protein>
    <recommendedName>
        <fullName evidence="4">Endolytic peptidoglycan transglycosylase RlpA</fullName>
        <ecNumber evidence="4">4.2.2.-</ecNumber>
    </recommendedName>
</protein>
<gene>
    <name evidence="4" type="primary">rlpA</name>
    <name evidence="7" type="ORF">CKO42_01680</name>
</gene>
<dbReference type="CDD" id="cd22268">
    <property type="entry name" value="DPBB_RlpA-like"/>
    <property type="match status" value="1"/>
</dbReference>
<dbReference type="FunFam" id="2.40.40.10:FF:000003">
    <property type="entry name" value="Endolytic peptidoglycan transglycosylase RlpA"/>
    <property type="match status" value="1"/>
</dbReference>
<organism evidence="7 8">
    <name type="scientific">Lamprobacter modestohalophilus</name>
    <dbReference type="NCBI Taxonomy" id="1064514"/>
    <lineage>
        <taxon>Bacteria</taxon>
        <taxon>Pseudomonadati</taxon>
        <taxon>Pseudomonadota</taxon>
        <taxon>Gammaproteobacteria</taxon>
        <taxon>Chromatiales</taxon>
        <taxon>Chromatiaceae</taxon>
        <taxon>Lamprobacter</taxon>
    </lineage>
</organism>
<dbReference type="NCBIfam" id="TIGR00413">
    <property type="entry name" value="rlpA"/>
    <property type="match status" value="1"/>
</dbReference>
<keyword evidence="1" id="KW-0732">Signal</keyword>
<dbReference type="EC" id="4.2.2.-" evidence="4"/>
<dbReference type="PANTHER" id="PTHR34183">
    <property type="entry name" value="ENDOLYTIC PEPTIDOGLYCAN TRANSGLYCOSYLASE RLPA"/>
    <property type="match status" value="1"/>
</dbReference>
<dbReference type="PROSITE" id="PS51724">
    <property type="entry name" value="SPOR"/>
    <property type="match status" value="1"/>
</dbReference>
<comment type="similarity">
    <text evidence="4 5">Belongs to the RlpA family.</text>
</comment>
<dbReference type="GO" id="GO:0042834">
    <property type="term" value="F:peptidoglycan binding"/>
    <property type="evidence" value="ECO:0007669"/>
    <property type="project" value="InterPro"/>
</dbReference>
<feature type="domain" description="SPOR" evidence="6">
    <location>
        <begin position="223"/>
        <end position="305"/>
    </location>
</feature>
<sequence>MPTTAVLNCLRVSPAPVPALVARLALISGLLVALAGCSSAPKTASTSAPKTAGTGAPALAMDVLPKVEPKSRYGNMGTYVVLGKRYYTKASSRNHVERGQASWYGKKFHGRRTSSGERYDMHQMTAAHKSLPLPTYALVTNLENGRSAVVKVNDRGPFVGNRIIDLSYAAAKRLDIVNAGTAHVEVRSIDPRDHGKGAKELLRLASADVGRQQRAKPSSAVVARDGGPIFLQVGAFGSRGNAEQLQSRLARRVEEPVLVRAAAVGGASTPLYKVQVGPIRSRTDADALGRRLAALGIDKPVLVVR</sequence>
<dbReference type="GO" id="GO:0071555">
    <property type="term" value="P:cell wall organization"/>
    <property type="evidence" value="ECO:0007669"/>
    <property type="project" value="UniProtKB-KW"/>
</dbReference>
<dbReference type="InterPro" id="IPR007730">
    <property type="entry name" value="SPOR-like_dom"/>
</dbReference>
<dbReference type="InterPro" id="IPR009009">
    <property type="entry name" value="RlpA-like_DPBB"/>
</dbReference>
<accession>A0A9X0W5G5</accession>
<evidence type="ECO:0000256" key="3">
    <source>
        <dbReference type="ARBA" id="ARBA00023316"/>
    </source>
</evidence>
<reference evidence="7 8" key="1">
    <citation type="journal article" date="2020" name="Microorganisms">
        <title>Osmotic Adaptation and Compatible Solute Biosynthesis of Phototrophic Bacteria as Revealed from Genome Analyses.</title>
        <authorList>
            <person name="Imhoff J.F."/>
            <person name="Rahn T."/>
            <person name="Kunzel S."/>
            <person name="Keller A."/>
            <person name="Neulinger S.C."/>
        </authorList>
    </citation>
    <scope>NUCLEOTIDE SEQUENCE [LARGE SCALE GENOMIC DNA]</scope>
    <source>
        <strain evidence="7 8">DSM 25653</strain>
    </source>
</reference>
<keyword evidence="3 4" id="KW-0961">Cell wall biogenesis/degradation</keyword>
<dbReference type="InterPro" id="IPR036908">
    <property type="entry name" value="RlpA-like_sf"/>
</dbReference>
<keyword evidence="2 4" id="KW-0456">Lyase</keyword>
<dbReference type="Pfam" id="PF05036">
    <property type="entry name" value="SPOR"/>
    <property type="match status" value="1"/>
</dbReference>
<dbReference type="HAMAP" id="MF_02071">
    <property type="entry name" value="RlpA"/>
    <property type="match status" value="1"/>
</dbReference>
<dbReference type="InterPro" id="IPR036680">
    <property type="entry name" value="SPOR-like_sf"/>
</dbReference>
<evidence type="ECO:0000256" key="5">
    <source>
        <dbReference type="RuleBase" id="RU003495"/>
    </source>
</evidence>
<dbReference type="SUPFAM" id="SSF110997">
    <property type="entry name" value="Sporulation related repeat"/>
    <property type="match status" value="1"/>
</dbReference>
<proteinExistence type="inferred from homology"/>
<evidence type="ECO:0000259" key="6">
    <source>
        <dbReference type="PROSITE" id="PS51724"/>
    </source>
</evidence>
<dbReference type="InterPro" id="IPR012997">
    <property type="entry name" value="RplA"/>
</dbReference>
<dbReference type="InterPro" id="IPR034718">
    <property type="entry name" value="RlpA"/>
</dbReference>